<comment type="caution">
    <text evidence="6">Lacks conserved residue(s) required for the propagation of feature annotation.</text>
</comment>
<comment type="similarity">
    <text evidence="2 6">Belongs to the SURF1 family.</text>
</comment>
<dbReference type="EMBL" id="AEEC02000002">
    <property type="protein sequence ID" value="EOA06472.1"/>
    <property type="molecule type" value="Genomic_DNA"/>
</dbReference>
<feature type="transmembrane region" description="Helical" evidence="6">
    <location>
        <begin position="214"/>
        <end position="232"/>
    </location>
</feature>
<keyword evidence="5 6" id="KW-0472">Membrane</keyword>
<keyword evidence="4 6" id="KW-1133">Transmembrane helix</keyword>
<comment type="caution">
    <text evidence="7">The sequence shown here is derived from an EMBL/GenBank/DDBJ whole genome shotgun (WGS) entry which is preliminary data.</text>
</comment>
<dbReference type="PANTHER" id="PTHR23427">
    <property type="entry name" value="SURFEIT LOCUS PROTEIN"/>
    <property type="match status" value="1"/>
</dbReference>
<protein>
    <recommendedName>
        <fullName evidence="6">SURF1-like protein</fullName>
    </recommendedName>
</protein>
<evidence type="ECO:0000313" key="8">
    <source>
        <dbReference type="Proteomes" id="UP000006772"/>
    </source>
</evidence>
<dbReference type="InterPro" id="IPR002994">
    <property type="entry name" value="Surf1/Shy1"/>
</dbReference>
<evidence type="ECO:0000256" key="4">
    <source>
        <dbReference type="ARBA" id="ARBA00022989"/>
    </source>
</evidence>
<reference evidence="7 8" key="1">
    <citation type="journal article" date="2013" name="Front. Microbiol.">
        <title>The genome of the endophytic bacterium H. frisingense GSF30(T) identifies diverse strategies in the Herbaspirillum genus to interact with plants.</title>
        <authorList>
            <person name="Straub D."/>
            <person name="Rothballer M."/>
            <person name="Hartmann A."/>
            <person name="Ludewig U."/>
        </authorList>
    </citation>
    <scope>NUCLEOTIDE SEQUENCE [LARGE SCALE GENOMIC DNA]</scope>
    <source>
        <strain evidence="7 8">GSF30</strain>
    </source>
</reference>
<evidence type="ECO:0000256" key="3">
    <source>
        <dbReference type="ARBA" id="ARBA00022692"/>
    </source>
</evidence>
<dbReference type="CDD" id="cd06662">
    <property type="entry name" value="SURF1"/>
    <property type="match status" value="1"/>
</dbReference>
<evidence type="ECO:0000256" key="2">
    <source>
        <dbReference type="ARBA" id="ARBA00007165"/>
    </source>
</evidence>
<keyword evidence="3 6" id="KW-0812">Transmembrane</keyword>
<comment type="subcellular location">
    <subcellularLocation>
        <location evidence="6">Cell membrane</location>
        <topology evidence="6">Multi-pass membrane protein</topology>
    </subcellularLocation>
    <subcellularLocation>
        <location evidence="1">Membrane</location>
    </subcellularLocation>
</comment>
<proteinExistence type="inferred from homology"/>
<evidence type="ECO:0000256" key="6">
    <source>
        <dbReference type="RuleBase" id="RU363076"/>
    </source>
</evidence>
<name>A0AAI9N5N9_9BURK</name>
<sequence length="240" mass="26249">MPTRFRFRLIPFCATLIVAAAGIALGQWQSHRAAEKTALQQRMQARASETPLLTLPADAVTSDMEFRHIKLRGEFIPQWTLYLENRPYNGAVGFHVLTLFKPEGSPQAVVVARGWAPRDAADRTRVPQVAPPAGVTEVEGVLRHDAGHVLQLGQADAPRPQAILQNLDIPALAQASGMALSPLVIEQGGKPGDALVRDWPAPSLGIDRHRGYAVQWYALAAMALIFFIVTGYKRGRHDKA</sequence>
<keyword evidence="6" id="KW-1003">Cell membrane</keyword>
<accession>A0AAI9N5N9</accession>
<evidence type="ECO:0000313" key="7">
    <source>
        <dbReference type="EMBL" id="EOA06472.1"/>
    </source>
</evidence>
<dbReference type="PANTHER" id="PTHR23427:SF2">
    <property type="entry name" value="SURFEIT LOCUS PROTEIN 1"/>
    <property type="match status" value="1"/>
</dbReference>
<organism evidence="7 8">
    <name type="scientific">Herbaspirillum frisingense GSF30</name>
    <dbReference type="NCBI Taxonomy" id="864073"/>
    <lineage>
        <taxon>Bacteria</taxon>
        <taxon>Pseudomonadati</taxon>
        <taxon>Pseudomonadota</taxon>
        <taxon>Betaproteobacteria</taxon>
        <taxon>Burkholderiales</taxon>
        <taxon>Oxalobacteraceae</taxon>
        <taxon>Herbaspirillum</taxon>
    </lineage>
</organism>
<dbReference type="AlphaFoldDB" id="A0AAI9N5N9"/>
<gene>
    <name evidence="7" type="ORF">HFRIS_001894</name>
</gene>
<dbReference type="RefSeq" id="WP_006461520.1">
    <property type="nucleotide sequence ID" value="NZ_AEEC02000002.1"/>
</dbReference>
<dbReference type="Proteomes" id="UP000006772">
    <property type="component" value="Unassembled WGS sequence"/>
</dbReference>
<evidence type="ECO:0000256" key="1">
    <source>
        <dbReference type="ARBA" id="ARBA00004370"/>
    </source>
</evidence>
<dbReference type="Pfam" id="PF02104">
    <property type="entry name" value="SURF1"/>
    <property type="match status" value="1"/>
</dbReference>
<dbReference type="InterPro" id="IPR045214">
    <property type="entry name" value="Surf1/Surf4"/>
</dbReference>
<dbReference type="PROSITE" id="PS50895">
    <property type="entry name" value="SURF1"/>
    <property type="match status" value="1"/>
</dbReference>
<dbReference type="GO" id="GO:0005886">
    <property type="term" value="C:plasma membrane"/>
    <property type="evidence" value="ECO:0007669"/>
    <property type="project" value="UniProtKB-SubCell"/>
</dbReference>
<evidence type="ECO:0000256" key="5">
    <source>
        <dbReference type="ARBA" id="ARBA00023136"/>
    </source>
</evidence>